<evidence type="ECO:0000313" key="4">
    <source>
        <dbReference type="Proteomes" id="UP001278500"/>
    </source>
</evidence>
<feature type="region of interest" description="Disordered" evidence="2">
    <location>
        <begin position="375"/>
        <end position="397"/>
    </location>
</feature>
<feature type="compositionally biased region" description="Low complexity" evidence="2">
    <location>
        <begin position="798"/>
        <end position="810"/>
    </location>
</feature>
<sequence length="924" mass="101867">MSDHTHNYPNPGSARFIDPDDEQEIPIYFINPGEVSNDDADAATEEPVVQPPPPITRPISPGLSMRGRARSDEAGESSSSQPSETRHFSDSEMLAYVTMRGITGHGHYPRDEALEPLVRVMYEPRATEPEPEPVQETTIEAVQEAVDRAIQEMMSEPAEETTTESAQEVTIQPLQFLELTEPVQDDNRQLITNDTRTHQGYQDQEPQEEDDGKSEDDGRGTVPKTPPSSPMSISITSPIISVQDSPFGLQVRGRYYRPHSAISERADWEEQGFSRSPRSFSNGSYGSSHASHGSANSDESNGGDGYSTSSTPPREFVKMSFIQDGDVSDNEGLDASGISPETFLKLTEGCATGNRHFRVGGPAKVEVSGNLARTRPVTPPIEEMPAVPPSPSSQHTYESQYDAYDGSVMTGRYSVPSNPSVKWAPTGVAHTNFAGRIENFMFDRMDPLAGRELCKRRYGQPESVQGPQGIDDDSAIASASTSPTAAAAGPTVLADGTLAVPNIADYSPVKIPGESKPVYVYVGDLPPRIPIDERNIPPLLPPLRKAVPYNPDREVRRMISVPPGFEAQFAVQARQLNLAEGEASSSAEPFGGQQKIDWKGKGKMIAQASPSATAAYGQKIDWKGKGKEIIFPEESLSSGSGSSLEMVELKAGPPPKLPDDHVETYTYEEIEDAITHYPGTLADGIPGHKAREVLETRNKAIADMEKEEAEMRVETAALEREVDELERIRPLVKELIECEVHAAISARLQAELAKGPLAFGGLFNPAITTNEEANAIIDRIISQPPPTTRGRSRSRNFPSSSAIATTSAPTNKIRKESDAHRPAQIRQYFNDQIEQLKYKFDAQWVAVMRQAQDQTKLKQKKDQKVTAIGEILEGLERMGVEDTDQVLERAREIVVREMEEEERRRREWVERQEWLAMKEGWKEV</sequence>
<name>A0AAE0MRI9_9PEZI</name>
<dbReference type="RefSeq" id="XP_062681663.1">
    <property type="nucleotide sequence ID" value="XM_062827769.1"/>
</dbReference>
<dbReference type="Proteomes" id="UP001278500">
    <property type="component" value="Unassembled WGS sequence"/>
</dbReference>
<feature type="compositionally biased region" description="Low complexity" evidence="2">
    <location>
        <begin position="230"/>
        <end position="241"/>
    </location>
</feature>
<dbReference type="EMBL" id="JAUEPP010000004">
    <property type="protein sequence ID" value="KAK3345050.1"/>
    <property type="molecule type" value="Genomic_DNA"/>
</dbReference>
<reference evidence="3" key="2">
    <citation type="submission" date="2023-06" db="EMBL/GenBank/DDBJ databases">
        <authorList>
            <consortium name="Lawrence Berkeley National Laboratory"/>
            <person name="Haridas S."/>
            <person name="Hensen N."/>
            <person name="Bonometti L."/>
            <person name="Westerberg I."/>
            <person name="Brannstrom I.O."/>
            <person name="Guillou S."/>
            <person name="Cros-Aarteil S."/>
            <person name="Calhoun S."/>
            <person name="Kuo A."/>
            <person name="Mondo S."/>
            <person name="Pangilinan J."/>
            <person name="Riley R."/>
            <person name="Labutti K."/>
            <person name="Andreopoulos B."/>
            <person name="Lipzen A."/>
            <person name="Chen C."/>
            <person name="Yanf M."/>
            <person name="Daum C."/>
            <person name="Ng V."/>
            <person name="Clum A."/>
            <person name="Steindorff A."/>
            <person name="Ohm R."/>
            <person name="Martin F."/>
            <person name="Silar P."/>
            <person name="Natvig D."/>
            <person name="Lalanne C."/>
            <person name="Gautier V."/>
            <person name="Ament-Velasquez S.L."/>
            <person name="Kruys A."/>
            <person name="Hutchinson M.I."/>
            <person name="Powell A.J."/>
            <person name="Barry K."/>
            <person name="Miller A.N."/>
            <person name="Grigoriev I.V."/>
            <person name="Debuchy R."/>
            <person name="Gladieux P."/>
            <person name="Thoren M.H."/>
            <person name="Johannesson H."/>
        </authorList>
    </citation>
    <scope>NUCLEOTIDE SEQUENCE</scope>
    <source>
        <strain evidence="3">CBS 560.94</strain>
    </source>
</reference>
<feature type="compositionally biased region" description="Low complexity" evidence="2">
    <location>
        <begin position="279"/>
        <end position="297"/>
    </location>
</feature>
<dbReference type="AlphaFoldDB" id="A0AAE0MRI9"/>
<organism evidence="3 4">
    <name type="scientific">Neurospora tetraspora</name>
    <dbReference type="NCBI Taxonomy" id="94610"/>
    <lineage>
        <taxon>Eukaryota</taxon>
        <taxon>Fungi</taxon>
        <taxon>Dikarya</taxon>
        <taxon>Ascomycota</taxon>
        <taxon>Pezizomycotina</taxon>
        <taxon>Sordariomycetes</taxon>
        <taxon>Sordariomycetidae</taxon>
        <taxon>Sordariales</taxon>
        <taxon>Sordariaceae</taxon>
        <taxon>Neurospora</taxon>
    </lineage>
</organism>
<feature type="region of interest" description="Disordered" evidence="2">
    <location>
        <begin position="154"/>
        <end position="246"/>
    </location>
</feature>
<keyword evidence="4" id="KW-1185">Reference proteome</keyword>
<feature type="compositionally biased region" description="Polar residues" evidence="2">
    <location>
        <begin position="189"/>
        <end position="204"/>
    </location>
</feature>
<evidence type="ECO:0000256" key="2">
    <source>
        <dbReference type="SAM" id="MobiDB-lite"/>
    </source>
</evidence>
<dbReference type="GeneID" id="87864923"/>
<feature type="region of interest" description="Disordered" evidence="2">
    <location>
        <begin position="782"/>
        <end position="820"/>
    </location>
</feature>
<comment type="caution">
    <text evidence="3">The sequence shown here is derived from an EMBL/GenBank/DDBJ whole genome shotgun (WGS) entry which is preliminary data.</text>
</comment>
<gene>
    <name evidence="3" type="ORF">B0H65DRAFT_493656</name>
</gene>
<feature type="region of interest" description="Disordered" evidence="2">
    <location>
        <begin position="459"/>
        <end position="487"/>
    </location>
</feature>
<accession>A0AAE0MRI9</accession>
<keyword evidence="1" id="KW-0175">Coiled coil</keyword>
<protein>
    <submittedName>
        <fullName evidence="3">Uncharacterized protein</fullName>
    </submittedName>
</protein>
<reference evidence="3" key="1">
    <citation type="journal article" date="2023" name="Mol. Phylogenet. Evol.">
        <title>Genome-scale phylogeny and comparative genomics of the fungal order Sordariales.</title>
        <authorList>
            <person name="Hensen N."/>
            <person name="Bonometti L."/>
            <person name="Westerberg I."/>
            <person name="Brannstrom I.O."/>
            <person name="Guillou S."/>
            <person name="Cros-Aarteil S."/>
            <person name="Calhoun S."/>
            <person name="Haridas S."/>
            <person name="Kuo A."/>
            <person name="Mondo S."/>
            <person name="Pangilinan J."/>
            <person name="Riley R."/>
            <person name="LaButti K."/>
            <person name="Andreopoulos B."/>
            <person name="Lipzen A."/>
            <person name="Chen C."/>
            <person name="Yan M."/>
            <person name="Daum C."/>
            <person name="Ng V."/>
            <person name="Clum A."/>
            <person name="Steindorff A."/>
            <person name="Ohm R.A."/>
            <person name="Martin F."/>
            <person name="Silar P."/>
            <person name="Natvig D.O."/>
            <person name="Lalanne C."/>
            <person name="Gautier V."/>
            <person name="Ament-Velasquez S.L."/>
            <person name="Kruys A."/>
            <person name="Hutchinson M.I."/>
            <person name="Powell A.J."/>
            <person name="Barry K."/>
            <person name="Miller A.N."/>
            <person name="Grigoriev I.V."/>
            <person name="Debuchy R."/>
            <person name="Gladieux P."/>
            <person name="Hiltunen Thoren M."/>
            <person name="Johannesson H."/>
        </authorList>
    </citation>
    <scope>NUCLEOTIDE SEQUENCE</scope>
    <source>
        <strain evidence="3">CBS 560.94</strain>
    </source>
</reference>
<feature type="coiled-coil region" evidence="1">
    <location>
        <begin position="690"/>
        <end position="728"/>
    </location>
</feature>
<feature type="compositionally biased region" description="Low complexity" evidence="2">
    <location>
        <begin position="475"/>
        <end position="487"/>
    </location>
</feature>
<proteinExistence type="predicted"/>
<evidence type="ECO:0000256" key="1">
    <source>
        <dbReference type="SAM" id="Coils"/>
    </source>
</evidence>
<evidence type="ECO:0000313" key="3">
    <source>
        <dbReference type="EMBL" id="KAK3345050.1"/>
    </source>
</evidence>
<feature type="region of interest" description="Disordered" evidence="2">
    <location>
        <begin position="1"/>
        <end position="92"/>
    </location>
</feature>
<feature type="compositionally biased region" description="Acidic residues" evidence="2">
    <location>
        <begin position="205"/>
        <end position="214"/>
    </location>
</feature>
<feature type="region of interest" description="Disordered" evidence="2">
    <location>
        <begin position="268"/>
        <end position="313"/>
    </location>
</feature>